<reference evidence="5" key="1">
    <citation type="submission" date="2017-03" db="EMBL/GenBank/DDBJ databases">
        <authorList>
            <person name="Lund M.B."/>
        </authorList>
    </citation>
    <scope>NUCLEOTIDE SEQUENCE [LARGE SCALE GENOMIC DNA]</scope>
</reference>
<sequence length="320" mass="33617">MSPRVVAFGVHIADALGWPFTVIPPGQELEFIQQIKFTAAGTAAATSVVLAKLGIDVAAVGKVGEDSMGDFLRSTMAGYGVNIDHVTTTDRAQTSGSLLPIRPDGSRPALHVVGANAVLSEADIPWELVECAEVFHMGGAFILPAIDGAPMARILRRVKELGLTVTMDFLMSRRDDAQELITPSLQYVDYLMPNIEEAGWLVGTDDRTEIIRWLHDRGVGTTSLTLGGDGVSIAPNGQSERVLPAFAVDVIDTTGCGDAYSAGLISGLVDGLDVYQAATRGLACGSLVASGLGADSGVVDLAQVEDFIAHHPRHPALAMT</sequence>
<evidence type="ECO:0000256" key="2">
    <source>
        <dbReference type="ARBA" id="ARBA00022777"/>
    </source>
</evidence>
<dbReference type="Gene3D" id="3.40.1190.20">
    <property type="match status" value="1"/>
</dbReference>
<dbReference type="Proteomes" id="UP000219994">
    <property type="component" value="Unassembled WGS sequence"/>
</dbReference>
<evidence type="ECO:0000259" key="3">
    <source>
        <dbReference type="Pfam" id="PF00294"/>
    </source>
</evidence>
<dbReference type="InterPro" id="IPR002139">
    <property type="entry name" value="Ribo/fructo_kinase"/>
</dbReference>
<dbReference type="InterPro" id="IPR029056">
    <property type="entry name" value="Ribokinase-like"/>
</dbReference>
<dbReference type="AlphaFoldDB" id="A0A2A6FPI6"/>
<dbReference type="EMBL" id="NAEP01000045">
    <property type="protein sequence ID" value="PDQ34794.1"/>
    <property type="molecule type" value="Genomic_DNA"/>
</dbReference>
<proteinExistence type="predicted"/>
<dbReference type="PANTHER" id="PTHR10584">
    <property type="entry name" value="SUGAR KINASE"/>
    <property type="match status" value="1"/>
</dbReference>
<dbReference type="PRINTS" id="PR00990">
    <property type="entry name" value="RIBOKINASE"/>
</dbReference>
<dbReference type="SUPFAM" id="SSF53613">
    <property type="entry name" value="Ribokinase-like"/>
    <property type="match status" value="1"/>
</dbReference>
<comment type="caution">
    <text evidence="4">The sequence shown here is derived from an EMBL/GenBank/DDBJ whole genome shotgun (WGS) entry which is preliminary data.</text>
</comment>
<evidence type="ECO:0000313" key="4">
    <source>
        <dbReference type="EMBL" id="PDQ34794.1"/>
    </source>
</evidence>
<dbReference type="CDD" id="cd01166">
    <property type="entry name" value="KdgK"/>
    <property type="match status" value="1"/>
</dbReference>
<accession>A0A2A6FPI6</accession>
<name>A0A2A6FPI6_9MICO</name>
<protein>
    <recommendedName>
        <fullName evidence="3">Carbohydrate kinase PfkB domain-containing protein</fullName>
    </recommendedName>
</protein>
<feature type="domain" description="Carbohydrate kinase PfkB" evidence="3">
    <location>
        <begin position="32"/>
        <end position="296"/>
    </location>
</feature>
<organism evidence="4 5">
    <name type="scientific">Candidatus Lumbricidiphila eiseniae</name>
    <dbReference type="NCBI Taxonomy" id="1969409"/>
    <lineage>
        <taxon>Bacteria</taxon>
        <taxon>Bacillati</taxon>
        <taxon>Actinomycetota</taxon>
        <taxon>Actinomycetes</taxon>
        <taxon>Micrococcales</taxon>
        <taxon>Microbacteriaceae</taxon>
        <taxon>Candidatus Lumbricidiphila</taxon>
    </lineage>
</organism>
<dbReference type="Pfam" id="PF00294">
    <property type="entry name" value="PfkB"/>
    <property type="match status" value="1"/>
</dbReference>
<keyword evidence="1" id="KW-0808">Transferase</keyword>
<keyword evidence="2" id="KW-0418">Kinase</keyword>
<gene>
    <name evidence="4" type="ORF">B5766_09395</name>
</gene>
<dbReference type="GO" id="GO:0005829">
    <property type="term" value="C:cytosol"/>
    <property type="evidence" value="ECO:0007669"/>
    <property type="project" value="TreeGrafter"/>
</dbReference>
<dbReference type="GO" id="GO:0006796">
    <property type="term" value="P:phosphate-containing compound metabolic process"/>
    <property type="evidence" value="ECO:0007669"/>
    <property type="project" value="UniProtKB-ARBA"/>
</dbReference>
<evidence type="ECO:0000256" key="1">
    <source>
        <dbReference type="ARBA" id="ARBA00022679"/>
    </source>
</evidence>
<dbReference type="InterPro" id="IPR011611">
    <property type="entry name" value="PfkB_dom"/>
</dbReference>
<dbReference type="PANTHER" id="PTHR10584:SF166">
    <property type="entry name" value="RIBOKINASE"/>
    <property type="match status" value="1"/>
</dbReference>
<dbReference type="GO" id="GO:0016301">
    <property type="term" value="F:kinase activity"/>
    <property type="evidence" value="ECO:0007669"/>
    <property type="project" value="UniProtKB-KW"/>
</dbReference>
<evidence type="ECO:0000313" key="5">
    <source>
        <dbReference type="Proteomes" id="UP000219994"/>
    </source>
</evidence>